<organism evidence="1 2">
    <name type="scientific">Zizania palustris</name>
    <name type="common">Northern wild rice</name>
    <dbReference type="NCBI Taxonomy" id="103762"/>
    <lineage>
        <taxon>Eukaryota</taxon>
        <taxon>Viridiplantae</taxon>
        <taxon>Streptophyta</taxon>
        <taxon>Embryophyta</taxon>
        <taxon>Tracheophyta</taxon>
        <taxon>Spermatophyta</taxon>
        <taxon>Magnoliopsida</taxon>
        <taxon>Liliopsida</taxon>
        <taxon>Poales</taxon>
        <taxon>Poaceae</taxon>
        <taxon>BOP clade</taxon>
        <taxon>Oryzoideae</taxon>
        <taxon>Oryzeae</taxon>
        <taxon>Zizaniinae</taxon>
        <taxon>Zizania</taxon>
    </lineage>
</organism>
<reference evidence="1" key="1">
    <citation type="journal article" date="2021" name="bioRxiv">
        <title>Whole Genome Assembly and Annotation of Northern Wild Rice, Zizania palustris L., Supports a Whole Genome Duplication in the Zizania Genus.</title>
        <authorList>
            <person name="Haas M."/>
            <person name="Kono T."/>
            <person name="Macchietto M."/>
            <person name="Millas R."/>
            <person name="McGilp L."/>
            <person name="Shao M."/>
            <person name="Duquette J."/>
            <person name="Hirsch C.N."/>
            <person name="Kimball J."/>
        </authorList>
    </citation>
    <scope>NUCLEOTIDE SEQUENCE</scope>
    <source>
        <tissue evidence="1">Fresh leaf tissue</tissue>
    </source>
</reference>
<name>A0A8J5R402_ZIZPA</name>
<dbReference type="EMBL" id="JAAALK010000289">
    <property type="protein sequence ID" value="KAG8050735.1"/>
    <property type="molecule type" value="Genomic_DNA"/>
</dbReference>
<dbReference type="PANTHER" id="PTHR48007:SF11">
    <property type="entry name" value="OS11G0620500 PROTEIN"/>
    <property type="match status" value="1"/>
</dbReference>
<accession>A0A8J5R402</accession>
<proteinExistence type="predicted"/>
<dbReference type="Proteomes" id="UP000729402">
    <property type="component" value="Unassembled WGS sequence"/>
</dbReference>
<keyword evidence="2" id="KW-1185">Reference proteome</keyword>
<dbReference type="AlphaFoldDB" id="A0A8J5R402"/>
<comment type="caution">
    <text evidence="1">The sequence shown here is derived from an EMBL/GenBank/DDBJ whole genome shotgun (WGS) entry which is preliminary data.</text>
</comment>
<sequence length="178" mass="18637">MEVKPNIKPSGPSKPYFLNFCPRIVASASPLPRVAASSLPFPRAASSSSPLPRAASSVGLHRPLALSPPPVSATTVGADTRIAVSVRSNVYCLSVVLLALIMGRFPSQYLLNACGGTDVVEWAASTVANGGEQELVDPVVAADTGVVVVRLLRVGVQCTIPKPESRQSPLPAYCEFEI</sequence>
<dbReference type="PANTHER" id="PTHR48007">
    <property type="entry name" value="LEUCINE-RICH REPEAT RECEPTOR-LIKE PROTEIN KINASE PXC1"/>
    <property type="match status" value="1"/>
</dbReference>
<dbReference type="InterPro" id="IPR046959">
    <property type="entry name" value="PRK1-6/SRF4-like"/>
</dbReference>
<protein>
    <submittedName>
        <fullName evidence="1">Uncharacterized protein</fullName>
    </submittedName>
</protein>
<reference evidence="1" key="2">
    <citation type="submission" date="2021-02" db="EMBL/GenBank/DDBJ databases">
        <authorList>
            <person name="Kimball J.A."/>
            <person name="Haas M.W."/>
            <person name="Macchietto M."/>
            <person name="Kono T."/>
            <person name="Duquette J."/>
            <person name="Shao M."/>
        </authorList>
    </citation>
    <scope>NUCLEOTIDE SEQUENCE</scope>
    <source>
        <tissue evidence="1">Fresh leaf tissue</tissue>
    </source>
</reference>
<dbReference type="OrthoDB" id="1734148at2759"/>
<evidence type="ECO:0000313" key="2">
    <source>
        <dbReference type="Proteomes" id="UP000729402"/>
    </source>
</evidence>
<evidence type="ECO:0000313" key="1">
    <source>
        <dbReference type="EMBL" id="KAG8050735.1"/>
    </source>
</evidence>
<gene>
    <name evidence="1" type="ORF">GUJ93_ZPchr0009g706</name>
</gene>